<organism evidence="1 2">
    <name type="scientific">Catagonus wagneri</name>
    <name type="common">Chacoan peccary</name>
    <dbReference type="NCBI Taxonomy" id="51154"/>
    <lineage>
        <taxon>Eukaryota</taxon>
        <taxon>Metazoa</taxon>
        <taxon>Chordata</taxon>
        <taxon>Craniata</taxon>
        <taxon>Vertebrata</taxon>
        <taxon>Euteleostomi</taxon>
        <taxon>Mammalia</taxon>
        <taxon>Eutheria</taxon>
        <taxon>Laurasiatheria</taxon>
        <taxon>Artiodactyla</taxon>
        <taxon>Suina</taxon>
        <taxon>Tayassuidae</taxon>
        <taxon>Catagonus</taxon>
    </lineage>
</organism>
<dbReference type="Ensembl" id="ENSCWAT00000013608.1">
    <property type="protein sequence ID" value="ENSCWAP00000012524.1"/>
    <property type="gene ID" value="ENSCWAG00000009796.1"/>
</dbReference>
<dbReference type="AlphaFoldDB" id="A0A8C3WGC9"/>
<dbReference type="SUPFAM" id="SSF56672">
    <property type="entry name" value="DNA/RNA polymerases"/>
    <property type="match status" value="1"/>
</dbReference>
<proteinExistence type="predicted"/>
<keyword evidence="2" id="KW-1185">Reference proteome</keyword>
<dbReference type="PANTHER" id="PTHR19446">
    <property type="entry name" value="REVERSE TRANSCRIPTASES"/>
    <property type="match status" value="1"/>
</dbReference>
<protein>
    <recommendedName>
        <fullName evidence="3">Reverse transcriptase domain-containing protein</fullName>
    </recommendedName>
</protein>
<dbReference type="InterPro" id="IPR043502">
    <property type="entry name" value="DNA/RNA_pol_sf"/>
</dbReference>
<dbReference type="GeneTree" id="ENSGT01150000286946"/>
<evidence type="ECO:0008006" key="3">
    <source>
        <dbReference type="Google" id="ProtNLM"/>
    </source>
</evidence>
<accession>A0A8C3WGC9</accession>
<name>A0A8C3WGC9_9CETA</name>
<dbReference type="Proteomes" id="UP000694540">
    <property type="component" value="Unplaced"/>
</dbReference>
<evidence type="ECO:0000313" key="2">
    <source>
        <dbReference type="Proteomes" id="UP000694540"/>
    </source>
</evidence>
<reference evidence="1" key="2">
    <citation type="submission" date="2025-09" db="UniProtKB">
        <authorList>
            <consortium name="Ensembl"/>
        </authorList>
    </citation>
    <scope>IDENTIFICATION</scope>
</reference>
<evidence type="ECO:0000313" key="1">
    <source>
        <dbReference type="Ensembl" id="ENSCWAP00000012524.1"/>
    </source>
</evidence>
<reference evidence="1" key="1">
    <citation type="submission" date="2025-08" db="UniProtKB">
        <authorList>
            <consortium name="Ensembl"/>
        </authorList>
    </citation>
    <scope>IDENTIFICATION</scope>
</reference>
<sequence>MDKFLKKYNLPRLNQDEIENMNRPITSSEIETVIKKLPTNKSPGPDGFTGEFYQTFIEELTPIFLKLFQKIAEEGTLPNTFYEATITLIPKPDKDTTKKENYKPISLMNIDAKILNKILANRIQ</sequence>